<dbReference type="InterPro" id="IPR011256">
    <property type="entry name" value="Reg_factor_effector_dom_sf"/>
</dbReference>
<protein>
    <recommendedName>
        <fullName evidence="5">Heme-binding protein 2</fullName>
    </recommendedName>
</protein>
<dbReference type="PANTHER" id="PTHR11220:SF59">
    <property type="entry name" value="HEME-BINDING PROTEIN 2-LIKE"/>
    <property type="match status" value="1"/>
</dbReference>
<organism evidence="3 4">
    <name type="scientific">Buddleja alternifolia</name>
    <dbReference type="NCBI Taxonomy" id="168488"/>
    <lineage>
        <taxon>Eukaryota</taxon>
        <taxon>Viridiplantae</taxon>
        <taxon>Streptophyta</taxon>
        <taxon>Embryophyta</taxon>
        <taxon>Tracheophyta</taxon>
        <taxon>Spermatophyta</taxon>
        <taxon>Magnoliopsida</taxon>
        <taxon>eudicotyledons</taxon>
        <taxon>Gunneridae</taxon>
        <taxon>Pentapetalae</taxon>
        <taxon>asterids</taxon>
        <taxon>lamiids</taxon>
        <taxon>Lamiales</taxon>
        <taxon>Scrophulariaceae</taxon>
        <taxon>Buddlejeae</taxon>
        <taxon>Buddleja</taxon>
    </lineage>
</organism>
<gene>
    <name evidence="3" type="ORF">BUALT_Bualt16G0045500</name>
</gene>
<feature type="chain" id="PRO_5043820846" description="Heme-binding protein 2" evidence="2">
    <location>
        <begin position="25"/>
        <end position="206"/>
    </location>
</feature>
<keyword evidence="2" id="KW-0732">Signal</keyword>
<dbReference type="PANTHER" id="PTHR11220">
    <property type="entry name" value="HEME-BINDING PROTEIN-RELATED"/>
    <property type="match status" value="1"/>
</dbReference>
<dbReference type="Proteomes" id="UP000826271">
    <property type="component" value="Unassembled WGS sequence"/>
</dbReference>
<dbReference type="SUPFAM" id="SSF55136">
    <property type="entry name" value="Probable bacterial effector-binding domain"/>
    <property type="match status" value="1"/>
</dbReference>
<accession>A0AAV6WFC0</accession>
<keyword evidence="4" id="KW-1185">Reference proteome</keyword>
<evidence type="ECO:0000313" key="3">
    <source>
        <dbReference type="EMBL" id="KAG8367177.1"/>
    </source>
</evidence>
<dbReference type="Pfam" id="PF04832">
    <property type="entry name" value="SOUL"/>
    <property type="match status" value="1"/>
</dbReference>
<feature type="signal peptide" evidence="2">
    <location>
        <begin position="1"/>
        <end position="24"/>
    </location>
</feature>
<sequence length="206" mass="23215">MCSPRIALCLFVAFVSSILSECNGQGYKPAPTCARLECPSYSVVQSEKEFEIRNYNDALWVSSPKIESNTYREGANKGFRIIRDYYRGNNSQQVKINMTAPVLVDVKGSTYAVHFYVPQKYQKSIPAPNSDEIKAVKIPKYKYAAVRRFDGFITNESIPIQVAALKKSLQGTPYQRAAAIDVYTVAGYNSPFNPVNRVNEIVIWFD</sequence>
<evidence type="ECO:0000313" key="4">
    <source>
        <dbReference type="Proteomes" id="UP000826271"/>
    </source>
</evidence>
<evidence type="ECO:0008006" key="5">
    <source>
        <dbReference type="Google" id="ProtNLM"/>
    </source>
</evidence>
<dbReference type="InterPro" id="IPR006917">
    <property type="entry name" value="SOUL_heme-bd"/>
</dbReference>
<dbReference type="Gene3D" id="3.20.80.10">
    <property type="entry name" value="Regulatory factor, effector binding domain"/>
    <property type="match status" value="1"/>
</dbReference>
<evidence type="ECO:0000256" key="2">
    <source>
        <dbReference type="SAM" id="SignalP"/>
    </source>
</evidence>
<dbReference type="FunFam" id="3.20.80.10:FF:000002">
    <property type="entry name" value="Heme-binding protein 2"/>
    <property type="match status" value="1"/>
</dbReference>
<evidence type="ECO:0000256" key="1">
    <source>
        <dbReference type="ARBA" id="ARBA00009817"/>
    </source>
</evidence>
<proteinExistence type="inferred from homology"/>
<reference evidence="3" key="1">
    <citation type="submission" date="2019-10" db="EMBL/GenBank/DDBJ databases">
        <authorList>
            <person name="Zhang R."/>
            <person name="Pan Y."/>
            <person name="Wang J."/>
            <person name="Ma R."/>
            <person name="Yu S."/>
        </authorList>
    </citation>
    <scope>NUCLEOTIDE SEQUENCE</scope>
    <source>
        <strain evidence="3">LA-IB0</strain>
        <tissue evidence="3">Leaf</tissue>
    </source>
</reference>
<comment type="similarity">
    <text evidence="1">Belongs to the HEBP family.</text>
</comment>
<dbReference type="EMBL" id="WHWC01000016">
    <property type="protein sequence ID" value="KAG8367177.1"/>
    <property type="molecule type" value="Genomic_DNA"/>
</dbReference>
<dbReference type="AlphaFoldDB" id="A0AAV6WFC0"/>
<name>A0AAV6WFC0_9LAMI</name>
<comment type="caution">
    <text evidence="3">The sequence shown here is derived from an EMBL/GenBank/DDBJ whole genome shotgun (WGS) entry which is preliminary data.</text>
</comment>